<feature type="region of interest" description="Disordered" evidence="1">
    <location>
        <begin position="618"/>
        <end position="655"/>
    </location>
</feature>
<organism evidence="2 3">
    <name type="scientific">Astrephomene gubernaculifera</name>
    <dbReference type="NCBI Taxonomy" id="47775"/>
    <lineage>
        <taxon>Eukaryota</taxon>
        <taxon>Viridiplantae</taxon>
        <taxon>Chlorophyta</taxon>
        <taxon>core chlorophytes</taxon>
        <taxon>Chlorophyceae</taxon>
        <taxon>CS clade</taxon>
        <taxon>Chlamydomonadales</taxon>
        <taxon>Astrephomenaceae</taxon>
        <taxon>Astrephomene</taxon>
    </lineage>
</organism>
<reference evidence="2 3" key="1">
    <citation type="journal article" date="2021" name="Sci. Rep.">
        <title>Genome sequencing of the multicellular alga Astrephomene provides insights into convergent evolution of germ-soma differentiation.</title>
        <authorList>
            <person name="Yamashita S."/>
            <person name="Yamamoto K."/>
            <person name="Matsuzaki R."/>
            <person name="Suzuki S."/>
            <person name="Yamaguchi H."/>
            <person name="Hirooka S."/>
            <person name="Minakuchi Y."/>
            <person name="Miyagishima S."/>
            <person name="Kawachi M."/>
            <person name="Toyoda A."/>
            <person name="Nozaki H."/>
        </authorList>
    </citation>
    <scope>NUCLEOTIDE SEQUENCE [LARGE SCALE GENOMIC DNA]</scope>
    <source>
        <strain evidence="2 3">NIES-4017</strain>
    </source>
</reference>
<feature type="region of interest" description="Disordered" evidence="1">
    <location>
        <begin position="542"/>
        <end position="602"/>
    </location>
</feature>
<feature type="region of interest" description="Disordered" evidence="1">
    <location>
        <begin position="80"/>
        <end position="101"/>
    </location>
</feature>
<evidence type="ECO:0000313" key="3">
    <source>
        <dbReference type="Proteomes" id="UP001054857"/>
    </source>
</evidence>
<sequence>MAEVIHHSRNRAPPGVQGPMLHAPTAQHPGLPPAPAAPAVPWVPAAGSQPLPSPLGAEAGLRHKQVESFVGAAAAAAAAAAGGADDDVGRARRRRTPSGIAAPYQKAAAQRAAERALRPWDPAAGLGERLGAQIQANNGHSSAAAAAAAYSHPAAPSLFAPPSPAHAAAVAAAAGRVARGGQGQGQAAGAYSVLPGAPPRELWAVGAAAGPPRFCTACRGEHDESKVSDPSWQPYSPAARLTNLMLLDSGFKRAQRTGLLRCSPGSSSWAPVRWAEQPAGMSAEVFKRQLVLAFEGLREGHEPYRFLATRAAEELIDCHRPAAAAAAGGGSDPRVGTSLVAEAVPELVAPLKLCFNTLQPQLVGGALLVLRRLLLSHPSVAPALAPACPHLLPALALFRHHHTRLLLPAPACVAPTGTFAGGPDPGGAAGRSCRVCGVRLGGQRGAGKQRGRAAGAGGRHAGQYDPAAVLAAAQDPDDAAAEAEAAAASASKRLPGRSCRRYRLSELIEEVLGLLAGAGGQVGRSQVRSYVPDFGYLHHQEQPAASNNPWQQQQQRQRQEEEEEERRVAAAAQRRRQRPRSAPRPTSQPWQQQQAALAAAAPRPATAAAAAAASAAVSNVKGAAGSPPRRPSTDGGRGRSAGGEGGGHPPLPDWRSSIRLSAADLARWDGMQFRDLPYDPAAGGGGVGHVGGDVSSGGGGGAAKGGVRQPAAVGGGGNCHSAGVGPVLHVCSVVPVFDSPHDPLFRVMSAEQAAEAEAAYRGRTFVHQGRSGSGSNQGRVARGKKAGDVVRHSTGGGGGRRGYTPNVSAEVAFKDSPARLRLGFRSRLAVEGA</sequence>
<dbReference type="InterPro" id="IPR019399">
    <property type="entry name" value="Parkin_co-regulated_protein"/>
</dbReference>
<comment type="caution">
    <text evidence="2">The sequence shown here is derived from an EMBL/GenBank/DDBJ whole genome shotgun (WGS) entry which is preliminary data.</text>
</comment>
<protein>
    <submittedName>
        <fullName evidence="2">Uncharacterized protein</fullName>
    </submittedName>
</protein>
<feature type="region of interest" description="Disordered" evidence="1">
    <location>
        <begin position="767"/>
        <end position="806"/>
    </location>
</feature>
<feature type="compositionally biased region" description="Low complexity" evidence="1">
    <location>
        <begin position="583"/>
        <end position="602"/>
    </location>
</feature>
<keyword evidence="3" id="KW-1185">Reference proteome</keyword>
<dbReference type="Pfam" id="PF10274">
    <property type="entry name" value="ParcG"/>
    <property type="match status" value="1"/>
</dbReference>
<name>A0AAD3DPS0_9CHLO</name>
<feature type="compositionally biased region" description="Gly residues" evidence="1">
    <location>
        <begin position="638"/>
        <end position="648"/>
    </location>
</feature>
<gene>
    <name evidence="2" type="ORF">Agub_g7262</name>
</gene>
<dbReference type="PANTHER" id="PTHR21207:SF2">
    <property type="entry name" value="PARKIN COREGULATED GENE PROTEIN"/>
    <property type="match status" value="1"/>
</dbReference>
<dbReference type="EMBL" id="BMAR01000010">
    <property type="protein sequence ID" value="GFR45806.1"/>
    <property type="molecule type" value="Genomic_DNA"/>
</dbReference>
<dbReference type="Proteomes" id="UP001054857">
    <property type="component" value="Unassembled WGS sequence"/>
</dbReference>
<evidence type="ECO:0000256" key="1">
    <source>
        <dbReference type="SAM" id="MobiDB-lite"/>
    </source>
</evidence>
<feature type="compositionally biased region" description="Low complexity" evidence="1">
    <location>
        <begin position="768"/>
        <end position="779"/>
    </location>
</feature>
<dbReference type="PANTHER" id="PTHR21207">
    <property type="entry name" value="PARKIN COREGULATED GENE PROTEIN PARK2 COREGULATED"/>
    <property type="match status" value="1"/>
</dbReference>
<feature type="region of interest" description="Disordered" evidence="1">
    <location>
        <begin position="1"/>
        <end position="38"/>
    </location>
</feature>
<dbReference type="GO" id="GO:0051879">
    <property type="term" value="F:Hsp90 protein binding"/>
    <property type="evidence" value="ECO:0007669"/>
    <property type="project" value="TreeGrafter"/>
</dbReference>
<evidence type="ECO:0000313" key="2">
    <source>
        <dbReference type="EMBL" id="GFR45806.1"/>
    </source>
</evidence>
<accession>A0AAD3DPS0</accession>
<dbReference type="AlphaFoldDB" id="A0AAD3DPS0"/>
<proteinExistence type="predicted"/>
<dbReference type="GO" id="GO:0030544">
    <property type="term" value="F:Hsp70 protein binding"/>
    <property type="evidence" value="ECO:0007669"/>
    <property type="project" value="TreeGrafter"/>
</dbReference>
<feature type="compositionally biased region" description="Low complexity" evidence="1">
    <location>
        <begin position="542"/>
        <end position="556"/>
    </location>
</feature>